<comment type="caution">
    <text evidence="9">The sequence shown here is derived from an EMBL/GenBank/DDBJ whole genome shotgun (WGS) entry which is preliminary data.</text>
</comment>
<dbReference type="RefSeq" id="WP_188678164.1">
    <property type="nucleotide sequence ID" value="NZ_BMKA01000007.1"/>
</dbReference>
<gene>
    <name evidence="9" type="ORF">GCM10011498_33910</name>
</gene>
<comment type="cofactor">
    <cofactor evidence="1">
        <name>Mg(2+)</name>
        <dbReference type="ChEBI" id="CHEBI:18420"/>
    </cofactor>
</comment>
<sequence length="349" mass="37714">MRKGRLVILDEIEGRTCAALIDNGVLTDLLVDPAEDTSPRPGAIYRAVTQRPMKGQSGMMLDLSNGQTGYLRQAKGIPPGQTMLVQISTHAEGNKAAPVSPKLLFKSRYCIVTPDAPGLNIARKIRDEDERDRLLEIAHDALDDADESFGLIVRSVAEGVSDDAIFDDISAMRDAARAVLEQADGAPALIQPAEAAHQVAWREWVDPDPDEVMQEHGGLELLGFRDAVDDLLAPPARLSGGAWMAIEPTSALVAVDVNTGADTSFAAGLKANLAAAKDLPRQLRLRGLGGQIVVDFAPMPRKDQRQVEQALRAGFRADGIETALVGWTGLGHFELQRKRERLPLKEVLS</sequence>
<dbReference type="GO" id="GO:0004540">
    <property type="term" value="F:RNA nuclease activity"/>
    <property type="evidence" value="ECO:0007669"/>
    <property type="project" value="InterPro"/>
</dbReference>
<dbReference type="GO" id="GO:0005737">
    <property type="term" value="C:cytoplasm"/>
    <property type="evidence" value="ECO:0007669"/>
    <property type="project" value="TreeGrafter"/>
</dbReference>
<feature type="domain" description="RNA-binding protein AU-1/Ribonuclease E/G" evidence="8">
    <location>
        <begin position="106"/>
        <end position="214"/>
    </location>
</feature>
<reference evidence="9" key="1">
    <citation type="journal article" date="2014" name="Int. J. Syst. Evol. Microbiol.">
        <title>Complete genome sequence of Corynebacterium casei LMG S-19264T (=DSM 44701T), isolated from a smear-ripened cheese.</title>
        <authorList>
            <consortium name="US DOE Joint Genome Institute (JGI-PGF)"/>
            <person name="Walter F."/>
            <person name="Albersmeier A."/>
            <person name="Kalinowski J."/>
            <person name="Ruckert C."/>
        </authorList>
    </citation>
    <scope>NUCLEOTIDE SEQUENCE</scope>
    <source>
        <strain evidence="9">CGMCC 1.15880</strain>
    </source>
</reference>
<evidence type="ECO:0000256" key="3">
    <source>
        <dbReference type="ARBA" id="ARBA00022723"/>
    </source>
</evidence>
<keyword evidence="3" id="KW-0479">Metal-binding</keyword>
<keyword evidence="6" id="KW-0460">Magnesium</keyword>
<dbReference type="InterPro" id="IPR019307">
    <property type="entry name" value="RNA-bd_AU-1/RNase_E/G"/>
</dbReference>
<evidence type="ECO:0000256" key="6">
    <source>
        <dbReference type="ARBA" id="ARBA00022842"/>
    </source>
</evidence>
<keyword evidence="2" id="KW-0540">Nuclease</keyword>
<feature type="domain" description="RNA-binding protein AU-1/Ribonuclease E/G" evidence="8">
    <location>
        <begin position="221"/>
        <end position="339"/>
    </location>
</feature>
<dbReference type="AlphaFoldDB" id="A0A916R2Z9"/>
<keyword evidence="4" id="KW-0255">Endonuclease</keyword>
<proteinExistence type="predicted"/>
<evidence type="ECO:0000313" key="9">
    <source>
        <dbReference type="EMBL" id="GGA29996.1"/>
    </source>
</evidence>
<reference evidence="9" key="2">
    <citation type="submission" date="2020-09" db="EMBL/GenBank/DDBJ databases">
        <authorList>
            <person name="Sun Q."/>
            <person name="Zhou Y."/>
        </authorList>
    </citation>
    <scope>NUCLEOTIDE SEQUENCE</scope>
    <source>
        <strain evidence="9">CGMCC 1.15880</strain>
    </source>
</reference>
<evidence type="ECO:0000256" key="5">
    <source>
        <dbReference type="ARBA" id="ARBA00022801"/>
    </source>
</evidence>
<evidence type="ECO:0000256" key="2">
    <source>
        <dbReference type="ARBA" id="ARBA00022722"/>
    </source>
</evidence>
<dbReference type="EMBL" id="BMKA01000007">
    <property type="protein sequence ID" value="GGA29996.1"/>
    <property type="molecule type" value="Genomic_DNA"/>
</dbReference>
<dbReference type="GO" id="GO:0006364">
    <property type="term" value="P:rRNA processing"/>
    <property type="evidence" value="ECO:0007669"/>
    <property type="project" value="TreeGrafter"/>
</dbReference>
<keyword evidence="10" id="KW-1185">Reference proteome</keyword>
<organism evidence="9 10">
    <name type="scientific">Neptunicoccus cionae</name>
    <dbReference type="NCBI Taxonomy" id="2035344"/>
    <lineage>
        <taxon>Bacteria</taxon>
        <taxon>Pseudomonadati</taxon>
        <taxon>Pseudomonadota</taxon>
        <taxon>Alphaproteobacteria</taxon>
        <taxon>Rhodobacterales</taxon>
        <taxon>Paracoccaceae</taxon>
        <taxon>Neptunicoccus</taxon>
    </lineage>
</organism>
<dbReference type="GO" id="GO:0003723">
    <property type="term" value="F:RNA binding"/>
    <property type="evidence" value="ECO:0007669"/>
    <property type="project" value="UniProtKB-KW"/>
</dbReference>
<evidence type="ECO:0000259" key="8">
    <source>
        <dbReference type="Pfam" id="PF10150"/>
    </source>
</evidence>
<dbReference type="InterPro" id="IPR004659">
    <property type="entry name" value="RNase_E/G"/>
</dbReference>
<evidence type="ECO:0000256" key="7">
    <source>
        <dbReference type="ARBA" id="ARBA00022884"/>
    </source>
</evidence>
<accession>A0A916R2Z9</accession>
<dbReference type="GO" id="GO:0046872">
    <property type="term" value="F:metal ion binding"/>
    <property type="evidence" value="ECO:0007669"/>
    <property type="project" value="UniProtKB-KW"/>
</dbReference>
<dbReference type="GO" id="GO:0004519">
    <property type="term" value="F:endonuclease activity"/>
    <property type="evidence" value="ECO:0007669"/>
    <property type="project" value="UniProtKB-KW"/>
</dbReference>
<keyword evidence="5" id="KW-0378">Hydrolase</keyword>
<evidence type="ECO:0000256" key="1">
    <source>
        <dbReference type="ARBA" id="ARBA00001946"/>
    </source>
</evidence>
<keyword evidence="7" id="KW-0694">RNA-binding</keyword>
<evidence type="ECO:0000256" key="4">
    <source>
        <dbReference type="ARBA" id="ARBA00022759"/>
    </source>
</evidence>
<dbReference type="PANTHER" id="PTHR30001:SF1">
    <property type="entry name" value="RIBONUCLEASE E_G-LIKE PROTEIN, CHLOROPLASTIC"/>
    <property type="match status" value="1"/>
</dbReference>
<dbReference type="GO" id="GO:0016787">
    <property type="term" value="F:hydrolase activity"/>
    <property type="evidence" value="ECO:0007669"/>
    <property type="project" value="UniProtKB-KW"/>
</dbReference>
<dbReference type="Proteomes" id="UP000628017">
    <property type="component" value="Unassembled WGS sequence"/>
</dbReference>
<protein>
    <submittedName>
        <fullName evidence="9">Ribonuclease G</fullName>
    </submittedName>
</protein>
<dbReference type="Pfam" id="PF10150">
    <property type="entry name" value="RNase_E_G"/>
    <property type="match status" value="2"/>
</dbReference>
<name>A0A916R2Z9_9RHOB</name>
<evidence type="ECO:0000313" key="10">
    <source>
        <dbReference type="Proteomes" id="UP000628017"/>
    </source>
</evidence>
<dbReference type="PANTHER" id="PTHR30001">
    <property type="entry name" value="RIBONUCLEASE"/>
    <property type="match status" value="1"/>
</dbReference>